<accession>R4XFA6</accession>
<evidence type="ECO:0000256" key="4">
    <source>
        <dbReference type="ARBA" id="ARBA00022676"/>
    </source>
</evidence>
<keyword evidence="15" id="KW-1185">Reference proteome</keyword>
<evidence type="ECO:0000256" key="13">
    <source>
        <dbReference type="SAM" id="SignalP"/>
    </source>
</evidence>
<evidence type="ECO:0000256" key="11">
    <source>
        <dbReference type="ARBA" id="ARBA00048899"/>
    </source>
</evidence>
<evidence type="ECO:0000256" key="2">
    <source>
        <dbReference type="ARBA" id="ARBA00004922"/>
    </source>
</evidence>
<feature type="chain" id="PRO_5004373250" description="Mannosyltransferase" evidence="13">
    <location>
        <begin position="19"/>
        <end position="471"/>
    </location>
</feature>
<dbReference type="PANTHER" id="PTHR22760">
    <property type="entry name" value="GLYCOSYLTRANSFERASE"/>
    <property type="match status" value="1"/>
</dbReference>
<feature type="transmembrane region" description="Helical" evidence="12">
    <location>
        <begin position="233"/>
        <end position="256"/>
    </location>
</feature>
<name>R4XFA6_TAPDE</name>
<keyword evidence="8 12" id="KW-1133">Transmembrane helix</keyword>
<comment type="catalytic activity">
    <reaction evidence="11">
        <text>an alpha-D-Man-(1-&gt;2)-alpha-D-Man-(1-&gt;2)-alpha-D-Man-(1-&gt;3)-[alpha-D-Man-(1-&gt;2)-alpha-D-Man-(1-&gt;3)-alpha-D-Man-(1-&gt;6)]-beta-D-Man-(1-&gt;4)-beta-D-GlcNAc-(1-&gt;4)-alpha-D-GlcNAc-diphospho-di-trans,poly-cis-dolichol + a di-trans,poly-cis-dolichyl beta-D-mannosyl phosphate = an alpha-D-Man-(1-&gt;2)-alpha-D-Man-(1-&gt;2)-alpha-D-Man-(1-&gt;3)-[alpha-D-Man-(1-&gt;2)-alpha-D-Man-(1-&gt;3)-[alpha-D-Man-(1-&gt;6)]-alpha-D-Man-(1-&gt;6)]-beta-D-Man-(1-&gt;4)-beta-D-GlcNAc-(1-&gt;4)-alpha-D-GlcNAc-diphospho-di-trans,poly-cis-dolichol + a di-trans,poly-cis-dolichyl phosphate + H(+)</text>
        <dbReference type="Rhea" id="RHEA:29535"/>
        <dbReference type="Rhea" id="RHEA-COMP:19498"/>
        <dbReference type="Rhea" id="RHEA-COMP:19501"/>
        <dbReference type="Rhea" id="RHEA-COMP:19518"/>
        <dbReference type="Rhea" id="RHEA-COMP:19519"/>
        <dbReference type="ChEBI" id="CHEBI:15378"/>
        <dbReference type="ChEBI" id="CHEBI:57683"/>
        <dbReference type="ChEBI" id="CHEBI:58211"/>
        <dbReference type="ChEBI" id="CHEBI:132517"/>
        <dbReference type="ChEBI" id="CHEBI:132519"/>
        <dbReference type="EC" id="2.4.1.260"/>
    </reaction>
    <physiologicalReaction direction="left-to-right" evidence="11">
        <dbReference type="Rhea" id="RHEA:29536"/>
    </physiologicalReaction>
</comment>
<keyword evidence="7 12" id="KW-0256">Endoplasmic reticulum</keyword>
<evidence type="ECO:0000256" key="5">
    <source>
        <dbReference type="ARBA" id="ARBA00022679"/>
    </source>
</evidence>
<feature type="transmembrane region" description="Helical" evidence="12">
    <location>
        <begin position="61"/>
        <end position="81"/>
    </location>
</feature>
<organism evidence="14 15">
    <name type="scientific">Taphrina deformans (strain PYCC 5710 / ATCC 11124 / CBS 356.35 / IMI 108563 / JCM 9778 / NBRC 8474)</name>
    <name type="common">Peach leaf curl fungus</name>
    <name type="synonym">Lalaria deformans</name>
    <dbReference type="NCBI Taxonomy" id="1097556"/>
    <lineage>
        <taxon>Eukaryota</taxon>
        <taxon>Fungi</taxon>
        <taxon>Dikarya</taxon>
        <taxon>Ascomycota</taxon>
        <taxon>Taphrinomycotina</taxon>
        <taxon>Taphrinomycetes</taxon>
        <taxon>Taphrinales</taxon>
        <taxon>Taphrinaceae</taxon>
        <taxon>Taphrina</taxon>
    </lineage>
</organism>
<feature type="transmembrane region" description="Helical" evidence="12">
    <location>
        <begin position="87"/>
        <end position="108"/>
    </location>
</feature>
<keyword evidence="4 12" id="KW-0328">Glycosyltransferase</keyword>
<comment type="caution">
    <text evidence="14">The sequence shown here is derived from an EMBL/GenBank/DDBJ whole genome shotgun (WGS) entry which is preliminary data.</text>
</comment>
<feature type="transmembrane region" description="Helical" evidence="12">
    <location>
        <begin position="145"/>
        <end position="172"/>
    </location>
</feature>
<evidence type="ECO:0000256" key="9">
    <source>
        <dbReference type="ARBA" id="ARBA00023136"/>
    </source>
</evidence>
<dbReference type="eggNOG" id="KOG2516">
    <property type="taxonomic scope" value="Eukaryota"/>
</dbReference>
<dbReference type="GO" id="GO:0052917">
    <property type="term" value="F:dol-P-Man:Man(7)GlcNAc(2)-PP-Dol alpha-1,6-mannosyltransferase activity"/>
    <property type="evidence" value="ECO:0007669"/>
    <property type="project" value="UniProtKB-EC"/>
</dbReference>
<proteinExistence type="inferred from homology"/>
<dbReference type="PANTHER" id="PTHR22760:SF1">
    <property type="entry name" value="DOL-P-MAN:MAN(7)GLCNAC(2)-PP-DOL ALPHA-1,6-MANNOSYLTRANSFERASE"/>
    <property type="match status" value="1"/>
</dbReference>
<comment type="function">
    <text evidence="10">Mannosyltransferase that operates in the biosynthetic pathway of dolichol-linked oligosaccharides, the glycan precursors employed in protein asparagine (N)-glycosylation. The assembly of dolichol-linked oligosaccharides begins on the cytosolic side of the endoplasmic reticulum membrane and finishes in its lumen. The sequential addition of sugars to dolichol pyrophosphate produces dolichol-linked oligosaccharides containing fourteen sugars, including two GlcNAcs, nine mannoses and three glucoses. Once assembled, the oligosaccharide is transferred from the lipid to nascent proteins by oligosaccharyltransferases. In the lumen of the endoplasmic reticulum, adds the eighth mannose residue in an alpha-1,6 linkage onto Man(7)GlcNAc(2)-PP-dolichol to produce Man(8)GlcNAc(2)-PP-dolichol.</text>
</comment>
<feature type="transmembrane region" description="Helical" evidence="12">
    <location>
        <begin position="314"/>
        <end position="333"/>
    </location>
</feature>
<feature type="transmembrane region" description="Helical" evidence="12">
    <location>
        <begin position="287"/>
        <end position="307"/>
    </location>
</feature>
<dbReference type="InterPro" id="IPR005599">
    <property type="entry name" value="GPI_mannosylTrfase"/>
</dbReference>
<evidence type="ECO:0000256" key="10">
    <source>
        <dbReference type="ARBA" id="ARBA00044721"/>
    </source>
</evidence>
<sequence>MDASELLLLLNIVVYAHYAPYTKVEESFNLQACFDFLNHGIGNGLKFWDHRIFPGVVPRSFLGSIIVSALAYVPISVVSFFRSPTGLAQQLAVRIILGGINAAALISLKRTITKVHGSVAGNFFIALQGTQFHSCLVQSEPYKAIILLTVATVIFRGEILTLLGTTVLWHFIQTHRVTFWKTARLGLLTGLSSAVISGTIDSYLWQYPVLPELSGFIFNVMHGKSSNWGTSPWYQYAFDILKLLLNPVALPLIGYGAYSHRKALDILIPALAFCTIYSLQPHKEWRFIVYVVPGLTFIASLGSAHLFTRRAKHVLYRLSTIVVLASIPCTALLSHGMGLISAMNYPGGEMMQKVTALPGHGPIYLDVTTCMTGSSKFLRGDEGAYDRTEDESVLATVEFWDKLRYASVSHPAVIKSLDERWRVVDRVWGYDGVDVRGLRISKAIKLYLMENLRPTPATFDARQKQSIDSVL</sequence>
<evidence type="ECO:0000313" key="14">
    <source>
        <dbReference type="EMBL" id="CCG84348.1"/>
    </source>
</evidence>
<comment type="pathway">
    <text evidence="2">Protein modification; protein glycosylation.</text>
</comment>
<evidence type="ECO:0000256" key="12">
    <source>
        <dbReference type="RuleBase" id="RU363075"/>
    </source>
</evidence>
<dbReference type="VEuPathDB" id="FungiDB:TAPDE_004790"/>
<feature type="signal peptide" evidence="13">
    <location>
        <begin position="1"/>
        <end position="18"/>
    </location>
</feature>
<comment type="subcellular location">
    <subcellularLocation>
        <location evidence="1 12">Endoplasmic reticulum membrane</location>
        <topology evidence="1 12">Multi-pass membrane protein</topology>
    </subcellularLocation>
</comment>
<evidence type="ECO:0000256" key="1">
    <source>
        <dbReference type="ARBA" id="ARBA00004477"/>
    </source>
</evidence>
<dbReference type="STRING" id="1097556.R4XFA6"/>
<dbReference type="EMBL" id="CAHR02000227">
    <property type="protein sequence ID" value="CCG84348.1"/>
    <property type="molecule type" value="Genomic_DNA"/>
</dbReference>
<dbReference type="Proteomes" id="UP000013776">
    <property type="component" value="Unassembled WGS sequence"/>
</dbReference>
<keyword evidence="13" id="KW-0732">Signal</keyword>
<evidence type="ECO:0000256" key="3">
    <source>
        <dbReference type="ARBA" id="ARBA00007063"/>
    </source>
</evidence>
<evidence type="ECO:0000256" key="8">
    <source>
        <dbReference type="ARBA" id="ARBA00022989"/>
    </source>
</evidence>
<comment type="similarity">
    <text evidence="3 12">Belongs to the glycosyltransferase 22 family.</text>
</comment>
<dbReference type="Pfam" id="PF03901">
    <property type="entry name" value="Glyco_transf_22"/>
    <property type="match status" value="1"/>
</dbReference>
<keyword evidence="6 12" id="KW-0812">Transmembrane</keyword>
<evidence type="ECO:0000256" key="6">
    <source>
        <dbReference type="ARBA" id="ARBA00022692"/>
    </source>
</evidence>
<dbReference type="OrthoDB" id="19039at2759"/>
<keyword evidence="5" id="KW-0808">Transferase</keyword>
<feature type="transmembrane region" description="Helical" evidence="12">
    <location>
        <begin position="184"/>
        <end position="205"/>
    </location>
</feature>
<dbReference type="EC" id="2.4.1.-" evidence="12"/>
<dbReference type="GO" id="GO:0006487">
    <property type="term" value="P:protein N-linked glycosylation"/>
    <property type="evidence" value="ECO:0007669"/>
    <property type="project" value="TreeGrafter"/>
</dbReference>
<dbReference type="AlphaFoldDB" id="R4XFA6"/>
<gene>
    <name evidence="14" type="ORF">TAPDE_004790</name>
</gene>
<evidence type="ECO:0000313" key="15">
    <source>
        <dbReference type="Proteomes" id="UP000013776"/>
    </source>
</evidence>
<feature type="transmembrane region" description="Helical" evidence="12">
    <location>
        <begin position="263"/>
        <end position="281"/>
    </location>
</feature>
<keyword evidence="9 12" id="KW-0472">Membrane</keyword>
<dbReference type="GO" id="GO:0005789">
    <property type="term" value="C:endoplasmic reticulum membrane"/>
    <property type="evidence" value="ECO:0007669"/>
    <property type="project" value="UniProtKB-SubCell"/>
</dbReference>
<evidence type="ECO:0000256" key="7">
    <source>
        <dbReference type="ARBA" id="ARBA00022824"/>
    </source>
</evidence>
<protein>
    <recommendedName>
        <fullName evidence="12">Mannosyltransferase</fullName>
        <ecNumber evidence="12">2.4.1.-</ecNumber>
    </recommendedName>
</protein>
<dbReference type="UniPathway" id="UPA00378"/>
<reference evidence="14 15" key="1">
    <citation type="journal article" date="2013" name="MBio">
        <title>Genome sequencing of the plant pathogen Taphrina deformans, the causal agent of peach leaf curl.</title>
        <authorList>
            <person name="Cisse O.H."/>
            <person name="Almeida J.M.G.C.F."/>
            <person name="Fonseca A."/>
            <person name="Kumar A.A."/>
            <person name="Salojaervi J."/>
            <person name="Overmyer K."/>
            <person name="Hauser P.M."/>
            <person name="Pagni M."/>
        </authorList>
    </citation>
    <scope>NUCLEOTIDE SEQUENCE [LARGE SCALE GENOMIC DNA]</scope>
    <source>
        <strain evidence="15">PYCC 5710 / ATCC 11124 / CBS 356.35 / IMI 108563 / JCM 9778 / NBRC 8474</strain>
    </source>
</reference>